<proteinExistence type="predicted"/>
<evidence type="ECO:0000313" key="2">
    <source>
        <dbReference type="Proteomes" id="UP001156905"/>
    </source>
</evidence>
<gene>
    <name evidence="1" type="ORF">GCM10007857_80280</name>
</gene>
<dbReference type="EMBL" id="BSOW01000045">
    <property type="protein sequence ID" value="GLR91311.1"/>
    <property type="molecule type" value="Genomic_DNA"/>
</dbReference>
<comment type="caution">
    <text evidence="1">The sequence shown here is derived from an EMBL/GenBank/DDBJ whole genome shotgun (WGS) entry which is preliminary data.</text>
</comment>
<keyword evidence="2" id="KW-1185">Reference proteome</keyword>
<dbReference type="Proteomes" id="UP001156905">
    <property type="component" value="Unassembled WGS sequence"/>
</dbReference>
<evidence type="ECO:0008006" key="3">
    <source>
        <dbReference type="Google" id="ProtNLM"/>
    </source>
</evidence>
<sequence length="185" mass="20514">MSQDDLFGRPDVQILIGKVGAALQAPRVVPARQQNEAVSKIYSSAHNLRSALRGGFLALEQSIGAPKWGEAFDQGGPADETREFLRRFEGDLDRLISLANQDPVPTKDGKPGDHRRTVAMARIVAWYSRQNGNPPPRSKDTRFMEFASEVFRRADPKHDVDDLSAHLNKVLKLQGEGLNLETWAG</sequence>
<evidence type="ECO:0000313" key="1">
    <source>
        <dbReference type="EMBL" id="GLR91311.1"/>
    </source>
</evidence>
<organism evidence="1 2">
    <name type="scientific">Bradyrhizobium iriomotense</name>
    <dbReference type="NCBI Taxonomy" id="441950"/>
    <lineage>
        <taxon>Bacteria</taxon>
        <taxon>Pseudomonadati</taxon>
        <taxon>Pseudomonadota</taxon>
        <taxon>Alphaproteobacteria</taxon>
        <taxon>Hyphomicrobiales</taxon>
        <taxon>Nitrobacteraceae</taxon>
        <taxon>Bradyrhizobium</taxon>
    </lineage>
</organism>
<name>A0ABQ6BFC3_9BRAD</name>
<dbReference type="RefSeq" id="WP_284274603.1">
    <property type="nucleotide sequence ID" value="NZ_BSOW01000045.1"/>
</dbReference>
<accession>A0ABQ6BFC3</accession>
<reference evidence="2" key="1">
    <citation type="journal article" date="2019" name="Int. J. Syst. Evol. Microbiol.">
        <title>The Global Catalogue of Microorganisms (GCM) 10K type strain sequencing project: providing services to taxonomists for standard genome sequencing and annotation.</title>
        <authorList>
            <consortium name="The Broad Institute Genomics Platform"/>
            <consortium name="The Broad Institute Genome Sequencing Center for Infectious Disease"/>
            <person name="Wu L."/>
            <person name="Ma J."/>
        </authorList>
    </citation>
    <scope>NUCLEOTIDE SEQUENCE [LARGE SCALE GENOMIC DNA]</scope>
    <source>
        <strain evidence="2">NBRC 102520</strain>
    </source>
</reference>
<protein>
    <recommendedName>
        <fullName evidence="3">Histidine kinase</fullName>
    </recommendedName>
</protein>